<dbReference type="InterPro" id="IPR011009">
    <property type="entry name" value="Kinase-like_dom_sf"/>
</dbReference>
<dbReference type="STRING" id="44941.A0A397W372"/>
<dbReference type="OrthoDB" id="2432013at2759"/>
<protein>
    <submittedName>
        <fullName evidence="2">Kinase-like domain-containing protein</fullName>
    </submittedName>
</protein>
<dbReference type="GO" id="GO:0005886">
    <property type="term" value="C:plasma membrane"/>
    <property type="evidence" value="ECO:0007669"/>
    <property type="project" value="TreeGrafter"/>
</dbReference>
<feature type="domain" description="Protein kinase" evidence="1">
    <location>
        <begin position="93"/>
        <end position="338"/>
    </location>
</feature>
<dbReference type="Pfam" id="PF07714">
    <property type="entry name" value="PK_Tyr_Ser-Thr"/>
    <property type="match status" value="1"/>
</dbReference>
<keyword evidence="2" id="KW-0418">Kinase</keyword>
<dbReference type="SMART" id="SM00219">
    <property type="entry name" value="TyrKc"/>
    <property type="match status" value="1"/>
</dbReference>
<sequence length="338" mass="39243">MKGRPVQKKYFINRRLGQCIIDAEHSICTLENQLDIRPDDPCIFSSFSTKYREHQFIEALQCNFDEVDSMFGFIDQINNSIKNSSTNDNLFYDQSMRFIKEFKDGNIQKADDGNITIIKQFHQDENNDIFVQAALLKASRGLINIAKFYGIIQDTSSPSSRYVIIEWSDHGNLKEYYVKHKPLNHLIKLNFAFDICNGLVFLNALNVLHRDIRPENILITGSTSNFKAKITNFFHSRLMTDKTKNIGVGPGVRYIAPEILKRNIYTHNTYTHNTHTHSILIHYIHPKNMKQNMISNVKLIVLAWIFGSLPMKKLHLKRLIMHQTTVQRYAICLKSYIA</sequence>
<dbReference type="InterPro" id="IPR001245">
    <property type="entry name" value="Ser-Thr/Tyr_kinase_cat_dom"/>
</dbReference>
<evidence type="ECO:0000259" key="1">
    <source>
        <dbReference type="PROSITE" id="PS50011"/>
    </source>
</evidence>
<dbReference type="PANTHER" id="PTHR24416">
    <property type="entry name" value="TYROSINE-PROTEIN KINASE RECEPTOR"/>
    <property type="match status" value="1"/>
</dbReference>
<gene>
    <name evidence="2" type="ORF">C2G38_2315208</name>
</gene>
<accession>A0A397W372</accession>
<evidence type="ECO:0000313" key="2">
    <source>
        <dbReference type="EMBL" id="RIB28482.1"/>
    </source>
</evidence>
<dbReference type="PANTHER" id="PTHR24416:SF611">
    <property type="entry name" value="TYROSINE-PROTEIN KINASE TRANSMEMBRANE RECEPTOR ROR"/>
    <property type="match status" value="1"/>
</dbReference>
<keyword evidence="2" id="KW-0808">Transferase</keyword>
<name>A0A397W372_9GLOM</name>
<dbReference type="GO" id="GO:0004714">
    <property type="term" value="F:transmembrane receptor protein tyrosine kinase activity"/>
    <property type="evidence" value="ECO:0007669"/>
    <property type="project" value="TreeGrafter"/>
</dbReference>
<dbReference type="Gene3D" id="1.10.510.10">
    <property type="entry name" value="Transferase(Phosphotransferase) domain 1"/>
    <property type="match status" value="1"/>
</dbReference>
<dbReference type="InterPro" id="IPR050122">
    <property type="entry name" value="RTK"/>
</dbReference>
<dbReference type="GO" id="GO:0007169">
    <property type="term" value="P:cell surface receptor protein tyrosine kinase signaling pathway"/>
    <property type="evidence" value="ECO:0007669"/>
    <property type="project" value="TreeGrafter"/>
</dbReference>
<keyword evidence="3" id="KW-1185">Reference proteome</keyword>
<reference evidence="2 3" key="1">
    <citation type="submission" date="2018-06" db="EMBL/GenBank/DDBJ databases">
        <title>Comparative genomics reveals the genomic features of Rhizophagus irregularis, R. cerebriforme, R. diaphanum and Gigaspora rosea, and their symbiotic lifestyle signature.</title>
        <authorList>
            <person name="Morin E."/>
            <person name="San Clemente H."/>
            <person name="Chen E.C.H."/>
            <person name="De La Providencia I."/>
            <person name="Hainaut M."/>
            <person name="Kuo A."/>
            <person name="Kohler A."/>
            <person name="Murat C."/>
            <person name="Tang N."/>
            <person name="Roy S."/>
            <person name="Loubradou J."/>
            <person name="Henrissat B."/>
            <person name="Grigoriev I.V."/>
            <person name="Corradi N."/>
            <person name="Roux C."/>
            <person name="Martin F.M."/>
        </authorList>
    </citation>
    <scope>NUCLEOTIDE SEQUENCE [LARGE SCALE GENOMIC DNA]</scope>
    <source>
        <strain evidence="2 3">DAOM 194757</strain>
    </source>
</reference>
<organism evidence="2 3">
    <name type="scientific">Gigaspora rosea</name>
    <dbReference type="NCBI Taxonomy" id="44941"/>
    <lineage>
        <taxon>Eukaryota</taxon>
        <taxon>Fungi</taxon>
        <taxon>Fungi incertae sedis</taxon>
        <taxon>Mucoromycota</taxon>
        <taxon>Glomeromycotina</taxon>
        <taxon>Glomeromycetes</taxon>
        <taxon>Diversisporales</taxon>
        <taxon>Gigasporaceae</taxon>
        <taxon>Gigaspora</taxon>
    </lineage>
</organism>
<dbReference type="Proteomes" id="UP000266673">
    <property type="component" value="Unassembled WGS sequence"/>
</dbReference>
<dbReference type="GO" id="GO:0043235">
    <property type="term" value="C:receptor complex"/>
    <property type="evidence" value="ECO:0007669"/>
    <property type="project" value="TreeGrafter"/>
</dbReference>
<comment type="caution">
    <text evidence="2">The sequence shown here is derived from an EMBL/GenBank/DDBJ whole genome shotgun (WGS) entry which is preliminary data.</text>
</comment>
<dbReference type="PROSITE" id="PS00109">
    <property type="entry name" value="PROTEIN_KINASE_TYR"/>
    <property type="match status" value="1"/>
</dbReference>
<dbReference type="AlphaFoldDB" id="A0A397W372"/>
<dbReference type="SUPFAM" id="SSF56112">
    <property type="entry name" value="Protein kinase-like (PK-like)"/>
    <property type="match status" value="1"/>
</dbReference>
<dbReference type="PROSITE" id="PS50011">
    <property type="entry name" value="PROTEIN_KINASE_DOM"/>
    <property type="match status" value="1"/>
</dbReference>
<dbReference type="InterPro" id="IPR000719">
    <property type="entry name" value="Prot_kinase_dom"/>
</dbReference>
<evidence type="ECO:0000313" key="3">
    <source>
        <dbReference type="Proteomes" id="UP000266673"/>
    </source>
</evidence>
<dbReference type="GO" id="GO:0005524">
    <property type="term" value="F:ATP binding"/>
    <property type="evidence" value="ECO:0007669"/>
    <property type="project" value="InterPro"/>
</dbReference>
<dbReference type="InterPro" id="IPR008266">
    <property type="entry name" value="Tyr_kinase_AS"/>
</dbReference>
<dbReference type="EMBL" id="QKWP01000064">
    <property type="protein sequence ID" value="RIB28482.1"/>
    <property type="molecule type" value="Genomic_DNA"/>
</dbReference>
<proteinExistence type="predicted"/>
<dbReference type="InterPro" id="IPR020635">
    <property type="entry name" value="Tyr_kinase_cat_dom"/>
</dbReference>